<keyword evidence="2" id="KW-1185">Reference proteome</keyword>
<keyword evidence="1" id="KW-0732">Signal</keyword>
<dbReference type="RefSeq" id="XP_022300261.1">
    <property type="nucleotide sequence ID" value="XM_022444553.1"/>
</dbReference>
<organism evidence="2 3">
    <name type="scientific">Crassostrea virginica</name>
    <name type="common">Eastern oyster</name>
    <dbReference type="NCBI Taxonomy" id="6565"/>
    <lineage>
        <taxon>Eukaryota</taxon>
        <taxon>Metazoa</taxon>
        <taxon>Spiralia</taxon>
        <taxon>Lophotrochozoa</taxon>
        <taxon>Mollusca</taxon>
        <taxon>Bivalvia</taxon>
        <taxon>Autobranchia</taxon>
        <taxon>Pteriomorphia</taxon>
        <taxon>Ostreida</taxon>
        <taxon>Ostreoidea</taxon>
        <taxon>Ostreidae</taxon>
        <taxon>Crassostrea</taxon>
    </lineage>
</organism>
<name>A0A8B8BB93_CRAVI</name>
<evidence type="ECO:0000313" key="3">
    <source>
        <dbReference type="RefSeq" id="XP_022300261.1"/>
    </source>
</evidence>
<evidence type="ECO:0000313" key="2">
    <source>
        <dbReference type="Proteomes" id="UP000694844"/>
    </source>
</evidence>
<dbReference type="GeneID" id="111108565"/>
<dbReference type="AlphaFoldDB" id="A0A8B8BB93"/>
<dbReference type="KEGG" id="cvn:111108565"/>
<dbReference type="Proteomes" id="UP000694844">
    <property type="component" value="Chromosome 8"/>
</dbReference>
<evidence type="ECO:0000256" key="1">
    <source>
        <dbReference type="SAM" id="SignalP"/>
    </source>
</evidence>
<protein>
    <submittedName>
        <fullName evidence="3">Uncharacterized protein LOC111108565 isoform X1</fullName>
    </submittedName>
</protein>
<gene>
    <name evidence="3" type="primary">LOC111108565</name>
</gene>
<proteinExistence type="predicted"/>
<reference evidence="3" key="1">
    <citation type="submission" date="2025-08" db="UniProtKB">
        <authorList>
            <consortium name="RefSeq"/>
        </authorList>
    </citation>
    <scope>IDENTIFICATION</scope>
    <source>
        <tissue evidence="3">Whole sample</tissue>
    </source>
</reference>
<feature type="chain" id="PRO_5034004910" evidence="1">
    <location>
        <begin position="22"/>
        <end position="263"/>
    </location>
</feature>
<sequence>MYLRQHFIIILSGAWCTANFTQQYEKNLTEEKGNQSTKPEQYKLLIETKWNSTKQGNLWPCLRKQSCKISIKRRRDVVCFCRKHNCARDHCNRTIKEKPKTRSVLMLNKCSETSKKDNILKEDKIQITEISDHEARTSIEFEDASFSNSLDTYKDMLDILESSSGCFFPMMKRKLSAVFCVSRKPTDDCFVIKCPCKRKPNPKEKNRKLHSRRVCLSFPPFAISCKLVGHSHNCDFNLKTTCNASQYYVGMKNRSHKSPSTRI</sequence>
<feature type="signal peptide" evidence="1">
    <location>
        <begin position="1"/>
        <end position="21"/>
    </location>
</feature>
<accession>A0A8B8BB93</accession>